<dbReference type="Pfam" id="PF03466">
    <property type="entry name" value="LysR_substrate"/>
    <property type="match status" value="1"/>
</dbReference>
<evidence type="ECO:0000313" key="6">
    <source>
        <dbReference type="EMBL" id="WWO39164.1"/>
    </source>
</evidence>
<gene>
    <name evidence="6" type="ORF">QNA12_03895</name>
</gene>
<dbReference type="RefSeq" id="WP_264496842.1">
    <property type="nucleotide sequence ID" value="NZ_CP109947.1"/>
</dbReference>
<dbReference type="Gene3D" id="1.10.10.10">
    <property type="entry name" value="Winged helix-like DNA-binding domain superfamily/Winged helix DNA-binding domain"/>
    <property type="match status" value="1"/>
</dbReference>
<dbReference type="CDD" id="cd08417">
    <property type="entry name" value="PBP2_Nitroaromatics_like"/>
    <property type="match status" value="1"/>
</dbReference>
<keyword evidence="3" id="KW-0238">DNA-binding</keyword>
<dbReference type="InterPro" id="IPR005119">
    <property type="entry name" value="LysR_subst-bd"/>
</dbReference>
<keyword evidence="4" id="KW-0804">Transcription</keyword>
<reference evidence="6 7" key="1">
    <citation type="journal article" date="2024" name="Front. Plant Sci.">
        <title>Comprehensive phenomic and genomic studies of the species, Pectobacterium cacticida and proposal for reclassification as Alcorniella cacticida comb. nov.</title>
        <authorList>
            <person name="Jonca J."/>
            <person name="Pirhonen M."/>
            <person name="Waleron M.M."/>
            <person name="Gawor J."/>
            <person name="Mrozik A."/>
            <person name="Smoktunowicz M."/>
            <person name="Waleron K."/>
            <person name="Waleron M."/>
        </authorList>
    </citation>
    <scope>NUCLEOTIDE SEQUENCE [LARGE SCALE GENOMIC DNA]</scope>
    <source>
        <strain evidence="6 7">DPMP6</strain>
    </source>
</reference>
<dbReference type="PANTHER" id="PTHR30118">
    <property type="entry name" value="HTH-TYPE TRANSCRIPTIONAL REGULATOR LEUO-RELATED"/>
    <property type="match status" value="1"/>
</dbReference>
<dbReference type="PANTHER" id="PTHR30118:SF15">
    <property type="entry name" value="TRANSCRIPTIONAL REGULATORY PROTEIN"/>
    <property type="match status" value="1"/>
</dbReference>
<accession>A0ABZ2GBE0</accession>
<evidence type="ECO:0000259" key="5">
    <source>
        <dbReference type="PROSITE" id="PS50931"/>
    </source>
</evidence>
<evidence type="ECO:0000256" key="4">
    <source>
        <dbReference type="ARBA" id="ARBA00023163"/>
    </source>
</evidence>
<dbReference type="InterPro" id="IPR036390">
    <property type="entry name" value="WH_DNA-bd_sf"/>
</dbReference>
<keyword evidence="2" id="KW-0805">Transcription regulation</keyword>
<keyword evidence="7" id="KW-1185">Reference proteome</keyword>
<evidence type="ECO:0000256" key="2">
    <source>
        <dbReference type="ARBA" id="ARBA00023015"/>
    </source>
</evidence>
<dbReference type="Pfam" id="PF00126">
    <property type="entry name" value="HTH_1"/>
    <property type="match status" value="1"/>
</dbReference>
<comment type="similarity">
    <text evidence="1">Belongs to the LysR transcriptional regulatory family.</text>
</comment>
<evidence type="ECO:0000256" key="3">
    <source>
        <dbReference type="ARBA" id="ARBA00023125"/>
    </source>
</evidence>
<dbReference type="Gene3D" id="3.40.190.10">
    <property type="entry name" value="Periplasmic binding protein-like II"/>
    <property type="match status" value="2"/>
</dbReference>
<proteinExistence type="inferred from homology"/>
<sequence>MTSAFSNLSISQLATLVAVLEARNQSHAAAQLGTSQPALSRHLAQFREAFGDPLLVRQGREYILTERGATLLEPIKMVLEQLQNINTPEQFLPATCKRRFSMAGSDHVAQYILPQLINDLARIAPGVSIDFRPWQANRFDWLSSGEIDLATSMIEDTPADYYGRVIGEDMAVCCMHCHHPLAKEQDLTIDEFMRWPHLKISSGGDKDSFVDTYLRKHNLQRNIKLTVPYYSVAFGMIKGGSDMLLMLPEHIARKWAEQADVCWRPLAFIHHLFRYWVVWHSRTHHSAEQKWFRQFVYSHCRGSQFLSPGNYPPHLLPD</sequence>
<dbReference type="InterPro" id="IPR000847">
    <property type="entry name" value="LysR_HTH_N"/>
</dbReference>
<dbReference type="EMBL" id="CP125967">
    <property type="protein sequence ID" value="WWO39164.1"/>
    <property type="molecule type" value="Genomic_DNA"/>
</dbReference>
<protein>
    <submittedName>
        <fullName evidence="6">LysR family transcriptional regulator</fullName>
    </submittedName>
</protein>
<dbReference type="PROSITE" id="PS50931">
    <property type="entry name" value="HTH_LYSR"/>
    <property type="match status" value="1"/>
</dbReference>
<dbReference type="InterPro" id="IPR037402">
    <property type="entry name" value="YidZ_PBP2"/>
</dbReference>
<dbReference type="SUPFAM" id="SSF46785">
    <property type="entry name" value="Winged helix' DNA-binding domain"/>
    <property type="match status" value="1"/>
</dbReference>
<organism evidence="6 7">
    <name type="scientific">Pectobacterium cacticida</name>
    <dbReference type="NCBI Taxonomy" id="69221"/>
    <lineage>
        <taxon>Bacteria</taxon>
        <taxon>Pseudomonadati</taxon>
        <taxon>Pseudomonadota</taxon>
        <taxon>Gammaproteobacteria</taxon>
        <taxon>Enterobacterales</taxon>
        <taxon>Pectobacteriaceae</taxon>
        <taxon>Pectobacterium</taxon>
    </lineage>
</organism>
<dbReference type="Proteomes" id="UP001379444">
    <property type="component" value="Chromosome"/>
</dbReference>
<feature type="domain" description="HTH lysR-type" evidence="5">
    <location>
        <begin position="8"/>
        <end position="65"/>
    </location>
</feature>
<dbReference type="InterPro" id="IPR036388">
    <property type="entry name" value="WH-like_DNA-bd_sf"/>
</dbReference>
<dbReference type="SUPFAM" id="SSF53850">
    <property type="entry name" value="Periplasmic binding protein-like II"/>
    <property type="match status" value="1"/>
</dbReference>
<dbReference type="InterPro" id="IPR050389">
    <property type="entry name" value="LysR-type_TF"/>
</dbReference>
<name>A0ABZ2GBE0_9GAMM</name>
<evidence type="ECO:0000256" key="1">
    <source>
        <dbReference type="ARBA" id="ARBA00009437"/>
    </source>
</evidence>
<evidence type="ECO:0000313" key="7">
    <source>
        <dbReference type="Proteomes" id="UP001379444"/>
    </source>
</evidence>